<comment type="caution">
    <text evidence="1">The sequence shown here is derived from an EMBL/GenBank/DDBJ whole genome shotgun (WGS) entry which is preliminary data.</text>
</comment>
<evidence type="ECO:0000313" key="2">
    <source>
        <dbReference type="Proteomes" id="UP001153332"/>
    </source>
</evidence>
<evidence type="ECO:0000313" key="1">
    <source>
        <dbReference type="EMBL" id="KAJ8125170.1"/>
    </source>
</evidence>
<sequence>MEELRSPATVDNLHIVDRAASTLTTIVVPSRTNKETLVPSEAPRCGGLNNQGNFTHNFDDLPPQNANPADNPEPMPILIPYHRFYYSGGFTVLPPPAARFKPASGNLMLQFTPPSISNNSQAGMPPDTADISVEPQRLASCFSFNFTRVSLGCDSKQKSCSFTFTGLKYDRSKAASVEVASQTFIIPACPEAKNCMLTPISVSGFNGLTSINIKAELDGNPIIWWADDFAFGWFENTCESGLCRSGVPSGITRPNWGVTGRRAVAKLMDLIGVRGW</sequence>
<dbReference type="Proteomes" id="UP001153332">
    <property type="component" value="Unassembled WGS sequence"/>
</dbReference>
<protein>
    <submittedName>
        <fullName evidence="1">Uncharacterized protein</fullName>
    </submittedName>
</protein>
<accession>A0ACC2JCP1</accession>
<organism evidence="1 2">
    <name type="scientific">Lasiodiplodia mahajangana</name>
    <dbReference type="NCBI Taxonomy" id="1108764"/>
    <lineage>
        <taxon>Eukaryota</taxon>
        <taxon>Fungi</taxon>
        <taxon>Dikarya</taxon>
        <taxon>Ascomycota</taxon>
        <taxon>Pezizomycotina</taxon>
        <taxon>Dothideomycetes</taxon>
        <taxon>Dothideomycetes incertae sedis</taxon>
        <taxon>Botryosphaeriales</taxon>
        <taxon>Botryosphaeriaceae</taxon>
        <taxon>Lasiodiplodia</taxon>
    </lineage>
</organism>
<reference evidence="1" key="1">
    <citation type="submission" date="2022-12" db="EMBL/GenBank/DDBJ databases">
        <title>Genome Sequence of Lasiodiplodia mahajangana.</title>
        <authorList>
            <person name="Buettner E."/>
        </authorList>
    </citation>
    <scope>NUCLEOTIDE SEQUENCE</scope>
    <source>
        <strain evidence="1">VT137</strain>
    </source>
</reference>
<gene>
    <name evidence="1" type="ORF">O1611_g8470</name>
</gene>
<name>A0ACC2JCP1_9PEZI</name>
<keyword evidence="2" id="KW-1185">Reference proteome</keyword>
<proteinExistence type="predicted"/>
<dbReference type="EMBL" id="JAPUUL010002527">
    <property type="protein sequence ID" value="KAJ8125170.1"/>
    <property type="molecule type" value="Genomic_DNA"/>
</dbReference>